<reference evidence="2 3" key="1">
    <citation type="submission" date="2016-10" db="EMBL/GenBank/DDBJ databases">
        <authorList>
            <person name="Varghese N."/>
            <person name="Submissions S."/>
        </authorList>
    </citation>
    <scope>NUCLEOTIDE SEQUENCE [LARGE SCALE GENOMIC DNA]</scope>
    <source>
        <strain evidence="2 3">LMG 18378</strain>
    </source>
</reference>
<organism evidence="2 3">
    <name type="scientific">Pseudomonas citronellolis</name>
    <dbReference type="NCBI Taxonomy" id="53408"/>
    <lineage>
        <taxon>Bacteria</taxon>
        <taxon>Pseudomonadati</taxon>
        <taxon>Pseudomonadota</taxon>
        <taxon>Gammaproteobacteria</taxon>
        <taxon>Pseudomonadales</taxon>
        <taxon>Pseudomonadaceae</taxon>
        <taxon>Pseudomonas</taxon>
    </lineage>
</organism>
<feature type="region of interest" description="Disordered" evidence="1">
    <location>
        <begin position="122"/>
        <end position="145"/>
    </location>
</feature>
<evidence type="ECO:0000313" key="2">
    <source>
        <dbReference type="EMBL" id="SFD77275.1"/>
    </source>
</evidence>
<name>A0AAQ1KM36_9PSED</name>
<evidence type="ECO:0000313" key="3">
    <source>
        <dbReference type="Proteomes" id="UP000183385"/>
    </source>
</evidence>
<sequence length="145" mass="16341">MSPTPVGVVVYRLYRGALRRSELAREPRFQVDAKRADNAERPPLPLAGEGWGEGAESTRNPADAGKHRSRARTKRLLRKAELMRRRRAHNAPSVICRRLRHQGHRRVTANGYPPYVFRFPSAGLRRPRNADNKKGAPKGAFSVPS</sequence>
<dbReference type="AlphaFoldDB" id="A0AAQ1KM36"/>
<dbReference type="Proteomes" id="UP000183385">
    <property type="component" value="Unassembled WGS sequence"/>
</dbReference>
<evidence type="ECO:0000256" key="1">
    <source>
        <dbReference type="SAM" id="MobiDB-lite"/>
    </source>
</evidence>
<keyword evidence="3" id="KW-1185">Reference proteome</keyword>
<protein>
    <submittedName>
        <fullName evidence="2">Uncharacterized protein</fullName>
    </submittedName>
</protein>
<gene>
    <name evidence="2" type="ORF">SAMN05216577_13674</name>
</gene>
<proteinExistence type="predicted"/>
<feature type="region of interest" description="Disordered" evidence="1">
    <location>
        <begin position="33"/>
        <end position="73"/>
    </location>
</feature>
<dbReference type="EMBL" id="FOLS01000036">
    <property type="protein sequence ID" value="SFD77275.1"/>
    <property type="molecule type" value="Genomic_DNA"/>
</dbReference>
<comment type="caution">
    <text evidence="2">The sequence shown here is derived from an EMBL/GenBank/DDBJ whole genome shotgun (WGS) entry which is preliminary data.</text>
</comment>
<accession>A0AAQ1KM36</accession>